<feature type="region of interest" description="Disordered" evidence="1">
    <location>
        <begin position="787"/>
        <end position="825"/>
    </location>
</feature>
<evidence type="ECO:0008006" key="3">
    <source>
        <dbReference type="Google" id="ProtNLM"/>
    </source>
</evidence>
<dbReference type="VEuPathDB" id="CryptoDB:Cvel_11694"/>
<feature type="region of interest" description="Disordered" evidence="1">
    <location>
        <begin position="634"/>
        <end position="659"/>
    </location>
</feature>
<accession>A0A0G4I7W1</accession>
<protein>
    <recommendedName>
        <fullName evidence="3">RAP domain-containing protein</fullName>
    </recommendedName>
</protein>
<evidence type="ECO:0000256" key="1">
    <source>
        <dbReference type="SAM" id="MobiDB-lite"/>
    </source>
</evidence>
<feature type="compositionally biased region" description="Basic and acidic residues" evidence="1">
    <location>
        <begin position="635"/>
        <end position="646"/>
    </location>
</feature>
<feature type="compositionally biased region" description="Basic and acidic residues" evidence="1">
    <location>
        <begin position="787"/>
        <end position="807"/>
    </location>
</feature>
<reference evidence="2" key="1">
    <citation type="submission" date="2014-11" db="EMBL/GenBank/DDBJ databases">
        <authorList>
            <person name="Otto D Thomas"/>
            <person name="Naeem Raeece"/>
        </authorList>
    </citation>
    <scope>NUCLEOTIDE SEQUENCE</scope>
</reference>
<dbReference type="EMBL" id="CDMZ01005485">
    <property type="protein sequence ID" value="CEM53054.1"/>
    <property type="molecule type" value="Genomic_DNA"/>
</dbReference>
<name>A0A0G4I7W1_9ALVE</name>
<dbReference type="AlphaFoldDB" id="A0A0G4I7W1"/>
<evidence type="ECO:0000313" key="2">
    <source>
        <dbReference type="EMBL" id="CEM53054.1"/>
    </source>
</evidence>
<proteinExistence type="predicted"/>
<gene>
    <name evidence="2" type="ORF">Cvel_11694</name>
</gene>
<sequence>MRLCSRLQQQKLSAEELRAAASSVLRLQSAQSPVVSFSLKEIEAERTFLREVGQCLGFLADLRFQSHDFWSRAGRLLASRLDAYVKTRDTSSSTSLPSPPPVSFQIPSRTLASILNAFARVGIANRRLLSSAARTALLLPPRDLHPVDCAQMCNAFAKLKFFDAHLFRWLSDRAVALAPDMDVQGLTSVCNAFSKLPSPSAGASWNVKSLFEELLPEVERRVDKLRPGEVAQIANAYARVFGETDPGPHTVCRVIERGLESDVFDRFSVNELVMCLNAAVKAAAWDSDPCSTFFQRAELKVVEAFDHLDGPHMAVAVNAFARAGGPSLSSFLPVFERLKECLPSQMERRPPLSSTNLFQIANALSRRNIRDTHTLELVAIRSHFLGFSAFEPVNLALLVGAFARSDLVLSEDIRRELLEAASDHVSQGNLNPIAMAALAYALSASPFLAEPRVITDVLLDLSGKQLRSKSVIYQSFLALHALRWLCALPCGDSYVAVGSAESPEPTRELDSAALGQSVPNGPGVTSEHQTDNVLCERDRGGGKWEKESPFPYLLRDEGRQRGCLKEVLPFLSCVSFREIQTLSDFFCRLSEALEERGYFASRTPSSQFNTQPSDTQAEVLLAVSSVLSPCSLDAETAREETERTDPIETPLSGIETEPPSCPVSPFPMREEAVIGPFSVDLLLLSLPDSSCLHVSSPRPHKETESLRMTCSRAQGPPPTEQWDNALSQEEVRGTSATRLTPRETLLHDPVNTRMQKAAPTSGLGFVSAEQTVAPPPSLARLRADLQRRQGEETDKTPSVDEESKLQEPTEVGEIERSSAFSGQSGLCVKVDGRERDRFRIEEPAGPRGPEYLNPKQGGTSHSRQYPDEMIVRPVVVPDPPFVSRLQPKVF</sequence>
<organism evidence="2">
    <name type="scientific">Chromera velia CCMP2878</name>
    <dbReference type="NCBI Taxonomy" id="1169474"/>
    <lineage>
        <taxon>Eukaryota</taxon>
        <taxon>Sar</taxon>
        <taxon>Alveolata</taxon>
        <taxon>Colpodellida</taxon>
        <taxon>Chromeraceae</taxon>
        <taxon>Chromera</taxon>
    </lineage>
</organism>
<feature type="region of interest" description="Disordered" evidence="1">
    <location>
        <begin position="838"/>
        <end position="863"/>
    </location>
</feature>